<keyword evidence="2" id="KW-1185">Reference proteome</keyword>
<name>A0ABP8Y9B8_9MICO</name>
<dbReference type="RefSeq" id="WP_345503370.1">
    <property type="nucleotide sequence ID" value="NZ_BAABLO010000011.1"/>
</dbReference>
<evidence type="ECO:0000313" key="2">
    <source>
        <dbReference type="Proteomes" id="UP001500556"/>
    </source>
</evidence>
<reference evidence="2" key="1">
    <citation type="journal article" date="2019" name="Int. J. Syst. Evol. Microbiol.">
        <title>The Global Catalogue of Microorganisms (GCM) 10K type strain sequencing project: providing services to taxonomists for standard genome sequencing and annotation.</title>
        <authorList>
            <consortium name="The Broad Institute Genomics Platform"/>
            <consortium name="The Broad Institute Genome Sequencing Center for Infectious Disease"/>
            <person name="Wu L."/>
            <person name="Ma J."/>
        </authorList>
    </citation>
    <scope>NUCLEOTIDE SEQUENCE [LARGE SCALE GENOMIC DNA]</scope>
    <source>
        <strain evidence="2">JCM 18961</strain>
    </source>
</reference>
<protein>
    <submittedName>
        <fullName evidence="1">Uncharacterized protein</fullName>
    </submittedName>
</protein>
<comment type="caution">
    <text evidence="1">The sequence shown here is derived from an EMBL/GenBank/DDBJ whole genome shotgun (WGS) entry which is preliminary data.</text>
</comment>
<organism evidence="1 2">
    <name type="scientific">Pedococcus ginsenosidimutans</name>
    <dbReference type="NCBI Taxonomy" id="490570"/>
    <lineage>
        <taxon>Bacteria</taxon>
        <taxon>Bacillati</taxon>
        <taxon>Actinomycetota</taxon>
        <taxon>Actinomycetes</taxon>
        <taxon>Micrococcales</taxon>
        <taxon>Intrasporangiaceae</taxon>
        <taxon>Pedococcus</taxon>
    </lineage>
</organism>
<proteinExistence type="predicted"/>
<sequence>MDTFARTRRSLHGVAELLLAGPQYAASGSIELRAVQGGWATVAAPDLHVEGHELVHGTARWSLDGRTCSELAAELHLTAAAPGVYDDGPGVAPDDRLEVDDAAAAEVTEAFGWGDTALRALAPRERPVLWPEHFDIAVTLDRVNYGVSPGDGTISRPYAYVGPWDRAEGEFWNAPFGAARPLHELGSADAVLAFFREGLTLLG</sequence>
<gene>
    <name evidence="1" type="ORF">GCM10025782_22660</name>
</gene>
<dbReference type="EMBL" id="BAABLO010000011">
    <property type="protein sequence ID" value="GAA4724136.1"/>
    <property type="molecule type" value="Genomic_DNA"/>
</dbReference>
<accession>A0ABP8Y9B8</accession>
<evidence type="ECO:0000313" key="1">
    <source>
        <dbReference type="EMBL" id="GAA4724136.1"/>
    </source>
</evidence>
<dbReference type="Proteomes" id="UP001500556">
    <property type="component" value="Unassembled WGS sequence"/>
</dbReference>